<dbReference type="Proteomes" id="UP001234297">
    <property type="component" value="Chromosome 9"/>
</dbReference>
<organism evidence="1 2">
    <name type="scientific">Persea americana</name>
    <name type="common">Avocado</name>
    <dbReference type="NCBI Taxonomy" id="3435"/>
    <lineage>
        <taxon>Eukaryota</taxon>
        <taxon>Viridiplantae</taxon>
        <taxon>Streptophyta</taxon>
        <taxon>Embryophyta</taxon>
        <taxon>Tracheophyta</taxon>
        <taxon>Spermatophyta</taxon>
        <taxon>Magnoliopsida</taxon>
        <taxon>Magnoliidae</taxon>
        <taxon>Laurales</taxon>
        <taxon>Lauraceae</taxon>
        <taxon>Persea</taxon>
    </lineage>
</organism>
<protein>
    <submittedName>
        <fullName evidence="1">Uncharacterized protein</fullName>
    </submittedName>
</protein>
<evidence type="ECO:0000313" key="2">
    <source>
        <dbReference type="Proteomes" id="UP001234297"/>
    </source>
</evidence>
<keyword evidence="2" id="KW-1185">Reference proteome</keyword>
<gene>
    <name evidence="1" type="ORF">MRB53_028231</name>
</gene>
<evidence type="ECO:0000313" key="1">
    <source>
        <dbReference type="EMBL" id="KAJ8619702.1"/>
    </source>
</evidence>
<name>A0ACC2KFB1_PERAE</name>
<comment type="caution">
    <text evidence="1">The sequence shown here is derived from an EMBL/GenBank/DDBJ whole genome shotgun (WGS) entry which is preliminary data.</text>
</comment>
<proteinExistence type="predicted"/>
<reference evidence="1 2" key="1">
    <citation type="journal article" date="2022" name="Hortic Res">
        <title>A haplotype resolved chromosomal level avocado genome allows analysis of novel avocado genes.</title>
        <authorList>
            <person name="Nath O."/>
            <person name="Fletcher S.J."/>
            <person name="Hayward A."/>
            <person name="Shaw L.M."/>
            <person name="Masouleh A.K."/>
            <person name="Furtado A."/>
            <person name="Henry R.J."/>
            <person name="Mitter N."/>
        </authorList>
    </citation>
    <scope>NUCLEOTIDE SEQUENCE [LARGE SCALE GENOMIC DNA]</scope>
    <source>
        <strain evidence="2">cv. Hass</strain>
    </source>
</reference>
<accession>A0ACC2KFB1</accession>
<sequence>MNHVYRLHSRLIKTGQENDPLPLRHLLLSCAALCLSYARAIFDRIPSPDTFAWNTLIRSYSSHDSPLHALHLFVEMRQRDVPLDHYTLPFALKACSRLSLIETGKSIQSISIKYGFDSDIYVQNTLIHFYGNCGLVCSAGYVFDEMLRRDLVSWSAVIGCLVNNGLEEEALAAFREMQVTAGIRPDEVTMVSVLSAVARLGALELGRWVHFYIWRNGFDVTVSMGTQLIIMYSNCGFIEGAVRVFDAMPERNVLTWTALINGFAAHGQSKEALRMFDEMKKAKLQPDYITFIGVLTACSHGGLLDEGMRVFDSIRRDYGIEPRLEHYGCVVDLLGRAGLLNEAYEFTERMPIRPNSVIWRTLLGACANYGNVELAERVRSRISELDPYHDGDYVLLSNIYGSNGRWLEKEEVRSSMRERRIEKKPGCSLVELNQVIHEFIAGDGSHPQSKQIQEMLRLIIEKLRDVGYTPNTSNVLFDIEEEEKEQNLIYHSEKLAVAFALLNADHGKTIRIVKNLRICQDCHIFMKLVSGIFNNEVVIRDRNRFHHFKGGICSCRDYW</sequence>
<dbReference type="EMBL" id="CM056817">
    <property type="protein sequence ID" value="KAJ8619702.1"/>
    <property type="molecule type" value="Genomic_DNA"/>
</dbReference>